<dbReference type="Proteomes" id="UP001596540">
    <property type="component" value="Unassembled WGS sequence"/>
</dbReference>
<proteinExistence type="predicted"/>
<keyword evidence="1" id="KW-0812">Transmembrane</keyword>
<sequence>MRASDADRDDAAERLAAALIEGRLDLAEYSRRLDLAMSAVVMGDLEPLTADLPEPAIQLPPHLTVPAQRPEAEPPRREWADEWRWWLGGAVIMTGIWAVTSVVGGVLLPFWPLVPLGIWAAILLAAVIWPDERSGRRG</sequence>
<protein>
    <submittedName>
        <fullName evidence="3">DUF1707 domain-containing protein</fullName>
    </submittedName>
</protein>
<feature type="domain" description="DUF1707" evidence="2">
    <location>
        <begin position="1"/>
        <end position="53"/>
    </location>
</feature>
<keyword evidence="4" id="KW-1185">Reference proteome</keyword>
<dbReference type="RefSeq" id="WP_379872770.1">
    <property type="nucleotide sequence ID" value="NZ_JBHTBH010000010.1"/>
</dbReference>
<evidence type="ECO:0000313" key="3">
    <source>
        <dbReference type="EMBL" id="MFC7330130.1"/>
    </source>
</evidence>
<evidence type="ECO:0000259" key="2">
    <source>
        <dbReference type="Pfam" id="PF08044"/>
    </source>
</evidence>
<name>A0ABW2KLB8_9ACTN</name>
<dbReference type="PANTHER" id="PTHR40763">
    <property type="entry name" value="MEMBRANE PROTEIN-RELATED"/>
    <property type="match status" value="1"/>
</dbReference>
<dbReference type="InterPro" id="IPR012551">
    <property type="entry name" value="DUF1707_SHOCT-like"/>
</dbReference>
<gene>
    <name evidence="3" type="ORF">ACFQRF_20575</name>
</gene>
<keyword evidence="1" id="KW-0472">Membrane</keyword>
<dbReference type="PANTHER" id="PTHR40763:SF4">
    <property type="entry name" value="DUF1707 DOMAIN-CONTAINING PROTEIN"/>
    <property type="match status" value="1"/>
</dbReference>
<comment type="caution">
    <text evidence="3">The sequence shown here is derived from an EMBL/GenBank/DDBJ whole genome shotgun (WGS) entry which is preliminary data.</text>
</comment>
<evidence type="ECO:0000313" key="4">
    <source>
        <dbReference type="Proteomes" id="UP001596540"/>
    </source>
</evidence>
<feature type="transmembrane region" description="Helical" evidence="1">
    <location>
        <begin position="85"/>
        <end position="104"/>
    </location>
</feature>
<organism evidence="3 4">
    <name type="scientific">Marinactinospora rubrisoli</name>
    <dbReference type="NCBI Taxonomy" id="2715399"/>
    <lineage>
        <taxon>Bacteria</taxon>
        <taxon>Bacillati</taxon>
        <taxon>Actinomycetota</taxon>
        <taxon>Actinomycetes</taxon>
        <taxon>Streptosporangiales</taxon>
        <taxon>Nocardiopsidaceae</taxon>
        <taxon>Marinactinospora</taxon>
    </lineage>
</organism>
<feature type="transmembrane region" description="Helical" evidence="1">
    <location>
        <begin position="110"/>
        <end position="129"/>
    </location>
</feature>
<dbReference type="Pfam" id="PF08044">
    <property type="entry name" value="DUF1707"/>
    <property type="match status" value="1"/>
</dbReference>
<keyword evidence="1" id="KW-1133">Transmembrane helix</keyword>
<reference evidence="4" key="1">
    <citation type="journal article" date="2019" name="Int. J. Syst. Evol. Microbiol.">
        <title>The Global Catalogue of Microorganisms (GCM) 10K type strain sequencing project: providing services to taxonomists for standard genome sequencing and annotation.</title>
        <authorList>
            <consortium name="The Broad Institute Genomics Platform"/>
            <consortium name="The Broad Institute Genome Sequencing Center for Infectious Disease"/>
            <person name="Wu L."/>
            <person name="Ma J."/>
        </authorList>
    </citation>
    <scope>NUCLEOTIDE SEQUENCE [LARGE SCALE GENOMIC DNA]</scope>
    <source>
        <strain evidence="4">CGMCC 4.7382</strain>
    </source>
</reference>
<evidence type="ECO:0000256" key="1">
    <source>
        <dbReference type="SAM" id="Phobius"/>
    </source>
</evidence>
<dbReference type="EMBL" id="JBHTBH010000010">
    <property type="protein sequence ID" value="MFC7330130.1"/>
    <property type="molecule type" value="Genomic_DNA"/>
</dbReference>
<accession>A0ABW2KLB8</accession>